<feature type="modified residue" description="4-aspartylphosphate" evidence="6">
    <location>
        <position position="52"/>
    </location>
</feature>
<dbReference type="Pfam" id="PF00072">
    <property type="entry name" value="Response_reg"/>
    <property type="match status" value="1"/>
</dbReference>
<evidence type="ECO:0000256" key="5">
    <source>
        <dbReference type="ARBA" id="ARBA00023163"/>
    </source>
</evidence>
<protein>
    <submittedName>
        <fullName evidence="10">DNA-binding response regulator, OmpR family, contains REC and winged-helix (WHTH) domain</fullName>
    </submittedName>
</protein>
<keyword evidence="1 6" id="KW-0597">Phosphoprotein</keyword>
<dbReference type="Gene3D" id="1.10.10.10">
    <property type="entry name" value="Winged helix-like DNA-binding domain superfamily/Winged helix DNA-binding domain"/>
    <property type="match status" value="1"/>
</dbReference>
<evidence type="ECO:0000256" key="3">
    <source>
        <dbReference type="ARBA" id="ARBA00023015"/>
    </source>
</evidence>
<dbReference type="PROSITE" id="PS50110">
    <property type="entry name" value="RESPONSE_REGULATORY"/>
    <property type="match status" value="1"/>
</dbReference>
<dbReference type="Gene3D" id="3.40.50.2300">
    <property type="match status" value="1"/>
</dbReference>
<accession>A0A1T4MYH1</accession>
<dbReference type="AlphaFoldDB" id="A0A1T4MYH1"/>
<dbReference type="GO" id="GO:0005829">
    <property type="term" value="C:cytosol"/>
    <property type="evidence" value="ECO:0007669"/>
    <property type="project" value="TreeGrafter"/>
</dbReference>
<dbReference type="PANTHER" id="PTHR48111">
    <property type="entry name" value="REGULATOR OF RPOS"/>
    <property type="match status" value="1"/>
</dbReference>
<dbReference type="SMART" id="SM00862">
    <property type="entry name" value="Trans_reg_C"/>
    <property type="match status" value="1"/>
</dbReference>
<evidence type="ECO:0000313" key="10">
    <source>
        <dbReference type="EMBL" id="SJZ71805.1"/>
    </source>
</evidence>
<dbReference type="Proteomes" id="UP000190121">
    <property type="component" value="Unassembled WGS sequence"/>
</dbReference>
<evidence type="ECO:0000256" key="7">
    <source>
        <dbReference type="PROSITE-ProRule" id="PRU01091"/>
    </source>
</evidence>
<dbReference type="InterPro" id="IPR036388">
    <property type="entry name" value="WH-like_DNA-bd_sf"/>
</dbReference>
<dbReference type="InterPro" id="IPR001867">
    <property type="entry name" value="OmpR/PhoB-type_DNA-bd"/>
</dbReference>
<feature type="DNA-binding region" description="OmpR/PhoB-type" evidence="7">
    <location>
        <begin position="129"/>
        <end position="225"/>
    </location>
</feature>
<dbReference type="InterPro" id="IPR001789">
    <property type="entry name" value="Sig_transdc_resp-reg_receiver"/>
</dbReference>
<dbReference type="GO" id="GO:0000156">
    <property type="term" value="F:phosphorelay response regulator activity"/>
    <property type="evidence" value="ECO:0007669"/>
    <property type="project" value="TreeGrafter"/>
</dbReference>
<dbReference type="GO" id="GO:0000976">
    <property type="term" value="F:transcription cis-regulatory region binding"/>
    <property type="evidence" value="ECO:0007669"/>
    <property type="project" value="TreeGrafter"/>
</dbReference>
<evidence type="ECO:0000313" key="11">
    <source>
        <dbReference type="Proteomes" id="UP000190121"/>
    </source>
</evidence>
<proteinExistence type="predicted"/>
<reference evidence="11" key="1">
    <citation type="submission" date="2017-02" db="EMBL/GenBank/DDBJ databases">
        <authorList>
            <person name="Varghese N."/>
            <person name="Submissions S."/>
        </authorList>
    </citation>
    <scope>NUCLEOTIDE SEQUENCE [LARGE SCALE GENOMIC DNA]</scope>
    <source>
        <strain evidence="11">ATCC 51356</strain>
    </source>
</reference>
<keyword evidence="4 7" id="KW-0238">DNA-binding</keyword>
<dbReference type="SUPFAM" id="SSF52172">
    <property type="entry name" value="CheY-like"/>
    <property type="match status" value="1"/>
</dbReference>
<dbReference type="GO" id="GO:0032993">
    <property type="term" value="C:protein-DNA complex"/>
    <property type="evidence" value="ECO:0007669"/>
    <property type="project" value="TreeGrafter"/>
</dbReference>
<dbReference type="InterPro" id="IPR011006">
    <property type="entry name" value="CheY-like_superfamily"/>
</dbReference>
<evidence type="ECO:0000259" key="9">
    <source>
        <dbReference type="PROSITE" id="PS51755"/>
    </source>
</evidence>
<keyword evidence="2" id="KW-0902">Two-component regulatory system</keyword>
<dbReference type="RefSeq" id="WP_078736873.1">
    <property type="nucleotide sequence ID" value="NZ_FUXE01000008.1"/>
</dbReference>
<dbReference type="OrthoDB" id="9790442at2"/>
<dbReference type="Pfam" id="PF00486">
    <property type="entry name" value="Trans_reg_C"/>
    <property type="match status" value="1"/>
</dbReference>
<evidence type="ECO:0000256" key="6">
    <source>
        <dbReference type="PROSITE-ProRule" id="PRU00169"/>
    </source>
</evidence>
<name>A0A1T4MYH1_9PORP</name>
<dbReference type="EMBL" id="FUXE01000008">
    <property type="protein sequence ID" value="SJZ71805.1"/>
    <property type="molecule type" value="Genomic_DNA"/>
</dbReference>
<keyword evidence="5" id="KW-0804">Transcription</keyword>
<dbReference type="Gene3D" id="6.10.250.690">
    <property type="match status" value="1"/>
</dbReference>
<keyword evidence="3" id="KW-0805">Transcription regulation</keyword>
<dbReference type="PROSITE" id="PS51755">
    <property type="entry name" value="OMPR_PHOB"/>
    <property type="match status" value="1"/>
</dbReference>
<dbReference type="SMART" id="SM00448">
    <property type="entry name" value="REC"/>
    <property type="match status" value="1"/>
</dbReference>
<dbReference type="STRING" id="29524.SAMN02745171_00939"/>
<keyword evidence="11" id="KW-1185">Reference proteome</keyword>
<dbReference type="PANTHER" id="PTHR48111:SF40">
    <property type="entry name" value="PHOSPHATE REGULON TRANSCRIPTIONAL REGULATORY PROTEIN PHOB"/>
    <property type="match status" value="1"/>
</dbReference>
<feature type="domain" description="Response regulatory" evidence="8">
    <location>
        <begin position="4"/>
        <end position="117"/>
    </location>
</feature>
<dbReference type="CDD" id="cd00383">
    <property type="entry name" value="trans_reg_C"/>
    <property type="match status" value="1"/>
</dbReference>
<evidence type="ECO:0000256" key="4">
    <source>
        <dbReference type="ARBA" id="ARBA00023125"/>
    </source>
</evidence>
<dbReference type="InterPro" id="IPR039420">
    <property type="entry name" value="WalR-like"/>
</dbReference>
<feature type="domain" description="OmpR/PhoB-type" evidence="9">
    <location>
        <begin position="129"/>
        <end position="225"/>
    </location>
</feature>
<evidence type="ECO:0000256" key="1">
    <source>
        <dbReference type="ARBA" id="ARBA00022553"/>
    </source>
</evidence>
<organism evidence="10 11">
    <name type="scientific">Porphyromonas circumdentaria</name>
    <dbReference type="NCBI Taxonomy" id="29524"/>
    <lineage>
        <taxon>Bacteria</taxon>
        <taxon>Pseudomonadati</taxon>
        <taxon>Bacteroidota</taxon>
        <taxon>Bacteroidia</taxon>
        <taxon>Bacteroidales</taxon>
        <taxon>Porphyromonadaceae</taxon>
        <taxon>Porphyromonas</taxon>
    </lineage>
</organism>
<evidence type="ECO:0000256" key="2">
    <source>
        <dbReference type="ARBA" id="ARBA00023012"/>
    </source>
</evidence>
<gene>
    <name evidence="10" type="ORF">SAMN02745171_00939</name>
</gene>
<dbReference type="FunFam" id="3.40.50.2300:FF:000001">
    <property type="entry name" value="DNA-binding response regulator PhoB"/>
    <property type="match status" value="1"/>
</dbReference>
<dbReference type="GO" id="GO:0006355">
    <property type="term" value="P:regulation of DNA-templated transcription"/>
    <property type="evidence" value="ECO:0007669"/>
    <property type="project" value="InterPro"/>
</dbReference>
<evidence type="ECO:0000259" key="8">
    <source>
        <dbReference type="PROSITE" id="PS50110"/>
    </source>
</evidence>
<dbReference type="CDD" id="cd17574">
    <property type="entry name" value="REC_OmpR"/>
    <property type="match status" value="1"/>
</dbReference>
<sequence length="230" mass="26236">MSHKILIVDDDQSICEILDFNLRSEGFDVVTAHSSEEALELLSDSFHLILLDVMMGGMSGYKMAELLRKEENNIPIIFLTAKDTENDMLTGFSVGGDDYISKPFSIKEVIARARSILRRSDPKGEQKQQDSFIFEDLKIDKERKEVTIAQEPVALTKTEMELLLLLVEQRDRILSRTEIIDKVWGETSYITERSVDVHIARLRKKLGKYAPAITNRSGYGYRFNIAVLCD</sequence>